<dbReference type="Pfam" id="PF18055">
    <property type="entry name" value="RPN6_N"/>
    <property type="match status" value="1"/>
</dbReference>
<evidence type="ECO:0000256" key="4">
    <source>
        <dbReference type="ARBA" id="ARBA00069091"/>
    </source>
</evidence>
<evidence type="ECO:0000256" key="5">
    <source>
        <dbReference type="SAM" id="MobiDB-lite"/>
    </source>
</evidence>
<evidence type="ECO:0000313" key="7">
    <source>
        <dbReference type="EMBL" id="CUG89507.1"/>
    </source>
</evidence>
<comment type="similarity">
    <text evidence="1">Belongs to the proteasome subunit S9 family.</text>
</comment>
<dbReference type="PANTHER" id="PTHR10678">
    <property type="entry name" value="26S PROTEASOME NON-ATPASE REGULATORY SUBUNIT 11/COP9 SIGNALOSOME COMPLEX SUBUNIT 2"/>
    <property type="match status" value="1"/>
</dbReference>
<feature type="domain" description="PCI" evidence="6">
    <location>
        <begin position="226"/>
        <end position="399"/>
    </location>
</feature>
<proteinExistence type="inferred from homology"/>
<dbReference type="Gene3D" id="1.25.40.570">
    <property type="match status" value="1"/>
</dbReference>
<dbReference type="OrthoDB" id="1418352at2759"/>
<accession>A0A0S4JHD2</accession>
<dbReference type="VEuPathDB" id="TriTrypDB:BSAL_21795"/>
<evidence type="ECO:0000313" key="8">
    <source>
        <dbReference type="Proteomes" id="UP000051952"/>
    </source>
</evidence>
<protein>
    <recommendedName>
        <fullName evidence="4">Probable 26S proteasome regulatory subunit rpn-6.2</fullName>
    </recommendedName>
</protein>
<sequence length="501" mass="56340">MSAEAEMFNFEAAYEAADALFKDGKRKESRAALEQLLLVPLEADNADGIRAKESAIYRLDQILCADRQSDALIRLLSEIRTFFTLLPKAKTTKIVRKLFDSIFVAGASHSEQLRVCEEMVAWARSEKRTFLRHRLEHRFAMVQFDKGDARESLQTINSLLREVRRLDDRALLVDIHLLESRVYYSIKNISKSRAALVAARTNANSIYCPPLAQAEIDMQSGILHAEEHDAKTAYSYLYEAFEGFHQLGDHAVEARKALRYMILAKISTDNPDELNTVLQSKSVLEYRGRDLDGLRGIADAYRKKNTHLFNKCLTDFGDAFENDPIINRQLKEMYDQLLERHLLKLVEPYQRVQVSFLAELLELDATVVEARISQLILDKKLRGIVDQQHNCLVVFDEQPSKASTAGDGGASSSTAATAGTSSTNAAHATTLYQDSLSTMDSLDKVLSAMFEKIAGKFDHLVEENIAKRKNGGAAKDDKKKDDKKKDATDSAEKPKDAEKKK</sequence>
<dbReference type="FunFam" id="1.25.40.570:FF:000019">
    <property type="entry name" value="Proteasome regulatory non-ATPase subunit 6"/>
    <property type="match status" value="1"/>
</dbReference>
<dbReference type="OMA" id="ESKIYHA"/>
<dbReference type="InterPro" id="IPR000717">
    <property type="entry name" value="PCI_dom"/>
</dbReference>
<dbReference type="EMBL" id="CYKH01001746">
    <property type="protein sequence ID" value="CUG89507.1"/>
    <property type="molecule type" value="Genomic_DNA"/>
</dbReference>
<dbReference type="InterPro" id="IPR050871">
    <property type="entry name" value="26S_Proteasome/COP9_Components"/>
</dbReference>
<evidence type="ECO:0000256" key="3">
    <source>
        <dbReference type="ARBA" id="ARBA00056935"/>
    </source>
</evidence>
<dbReference type="Pfam" id="PF01399">
    <property type="entry name" value="PCI"/>
    <property type="match status" value="1"/>
</dbReference>
<evidence type="ECO:0000256" key="2">
    <source>
        <dbReference type="ARBA" id="ARBA00022942"/>
    </source>
</evidence>
<keyword evidence="8" id="KW-1185">Reference proteome</keyword>
<dbReference type="GO" id="GO:0000502">
    <property type="term" value="C:proteasome complex"/>
    <property type="evidence" value="ECO:0007669"/>
    <property type="project" value="UniProtKB-KW"/>
</dbReference>
<dbReference type="SUPFAM" id="SSF46785">
    <property type="entry name" value="Winged helix' DNA-binding domain"/>
    <property type="match status" value="1"/>
</dbReference>
<dbReference type="InterPro" id="IPR040773">
    <property type="entry name" value="Rpn6_N"/>
</dbReference>
<keyword evidence="2 7" id="KW-0647">Proteasome</keyword>
<feature type="compositionally biased region" description="Basic and acidic residues" evidence="5">
    <location>
        <begin position="474"/>
        <end position="501"/>
    </location>
</feature>
<dbReference type="PROSITE" id="PS50250">
    <property type="entry name" value="PCI"/>
    <property type="match status" value="1"/>
</dbReference>
<dbReference type="Proteomes" id="UP000051952">
    <property type="component" value="Unassembled WGS sequence"/>
</dbReference>
<feature type="region of interest" description="Disordered" evidence="5">
    <location>
        <begin position="464"/>
        <end position="501"/>
    </location>
</feature>
<dbReference type="AlphaFoldDB" id="A0A0S4JHD2"/>
<comment type="function">
    <text evidence="3">Component of the lid subcomplex of the 26S proteasome, a multiprotein complex involved in the ATP-dependent degradation of ubiquitinated proteins. In the complex, rpn-6.2 is required for proteasome assembly.</text>
</comment>
<dbReference type="SMART" id="SM00088">
    <property type="entry name" value="PINT"/>
    <property type="match status" value="1"/>
</dbReference>
<dbReference type="SMART" id="SM00753">
    <property type="entry name" value="PAM"/>
    <property type="match status" value="1"/>
</dbReference>
<evidence type="ECO:0000256" key="1">
    <source>
        <dbReference type="ARBA" id="ARBA00007454"/>
    </source>
</evidence>
<organism evidence="7 8">
    <name type="scientific">Bodo saltans</name>
    <name type="common">Flagellated protozoan</name>
    <dbReference type="NCBI Taxonomy" id="75058"/>
    <lineage>
        <taxon>Eukaryota</taxon>
        <taxon>Discoba</taxon>
        <taxon>Euglenozoa</taxon>
        <taxon>Kinetoplastea</taxon>
        <taxon>Metakinetoplastina</taxon>
        <taxon>Eubodonida</taxon>
        <taxon>Bodonidae</taxon>
        <taxon>Bodo</taxon>
    </lineage>
</organism>
<evidence type="ECO:0000259" key="6">
    <source>
        <dbReference type="PROSITE" id="PS50250"/>
    </source>
</evidence>
<dbReference type="InterPro" id="IPR036390">
    <property type="entry name" value="WH_DNA-bd_sf"/>
</dbReference>
<gene>
    <name evidence="7" type="ORF">BSAL_21795</name>
</gene>
<feature type="region of interest" description="Disordered" evidence="5">
    <location>
        <begin position="403"/>
        <end position="423"/>
    </location>
</feature>
<reference evidence="8" key="1">
    <citation type="submission" date="2015-09" db="EMBL/GenBank/DDBJ databases">
        <authorList>
            <consortium name="Pathogen Informatics"/>
        </authorList>
    </citation>
    <scope>NUCLEOTIDE SEQUENCE [LARGE SCALE GENOMIC DNA]</scope>
    <source>
        <strain evidence="8">Lake Konstanz</strain>
    </source>
</reference>
<name>A0A0S4JHD2_BODSA</name>